<dbReference type="Gene3D" id="1.10.510.10">
    <property type="entry name" value="Transferase(Phosphotransferase) domain 1"/>
    <property type="match status" value="1"/>
</dbReference>
<evidence type="ECO:0000313" key="4">
    <source>
        <dbReference type="Proteomes" id="UP000800039"/>
    </source>
</evidence>
<feature type="compositionally biased region" description="Basic residues" evidence="1">
    <location>
        <begin position="1037"/>
        <end position="1048"/>
    </location>
</feature>
<reference evidence="3" key="1">
    <citation type="submission" date="2020-01" db="EMBL/GenBank/DDBJ databases">
        <authorList>
            <consortium name="DOE Joint Genome Institute"/>
            <person name="Haridas S."/>
            <person name="Albert R."/>
            <person name="Binder M."/>
            <person name="Bloem J."/>
            <person name="Labutti K."/>
            <person name="Salamov A."/>
            <person name="Andreopoulos B."/>
            <person name="Baker S.E."/>
            <person name="Barry K."/>
            <person name="Bills G."/>
            <person name="Bluhm B.H."/>
            <person name="Cannon C."/>
            <person name="Castanera R."/>
            <person name="Culley D.E."/>
            <person name="Daum C."/>
            <person name="Ezra D."/>
            <person name="Gonzalez J.B."/>
            <person name="Henrissat B."/>
            <person name="Kuo A."/>
            <person name="Liang C."/>
            <person name="Lipzen A."/>
            <person name="Lutzoni F."/>
            <person name="Magnuson J."/>
            <person name="Mondo S."/>
            <person name="Nolan M."/>
            <person name="Ohm R."/>
            <person name="Pangilinan J."/>
            <person name="Park H.-J."/>
            <person name="Ramirez L."/>
            <person name="Alfaro M."/>
            <person name="Sun H."/>
            <person name="Tritt A."/>
            <person name="Yoshinaga Y."/>
            <person name="Zwiers L.-H."/>
            <person name="Turgeon B.G."/>
            <person name="Goodwin S.B."/>
            <person name="Spatafora J.W."/>
            <person name="Crous P.W."/>
            <person name="Grigoriev I.V."/>
        </authorList>
    </citation>
    <scope>NUCLEOTIDE SEQUENCE</scope>
    <source>
        <strain evidence="3">CBS 394.84</strain>
    </source>
</reference>
<gene>
    <name evidence="3" type="ORF">K460DRAFT_391337</name>
</gene>
<dbReference type="Proteomes" id="UP000800039">
    <property type="component" value="Unassembled WGS sequence"/>
</dbReference>
<dbReference type="PROSITE" id="PS50011">
    <property type="entry name" value="PROTEIN_KINASE_DOM"/>
    <property type="match status" value="1"/>
</dbReference>
<evidence type="ECO:0000259" key="2">
    <source>
        <dbReference type="PROSITE" id="PS50011"/>
    </source>
</evidence>
<feature type="region of interest" description="Disordered" evidence="1">
    <location>
        <begin position="1020"/>
        <end position="1217"/>
    </location>
</feature>
<evidence type="ECO:0000313" key="3">
    <source>
        <dbReference type="EMBL" id="KAF1850961.1"/>
    </source>
</evidence>
<accession>A0A9P4GTV7</accession>
<dbReference type="GO" id="GO:0005524">
    <property type="term" value="F:ATP binding"/>
    <property type="evidence" value="ECO:0007669"/>
    <property type="project" value="InterPro"/>
</dbReference>
<feature type="compositionally biased region" description="Polar residues" evidence="1">
    <location>
        <begin position="897"/>
        <end position="907"/>
    </location>
</feature>
<dbReference type="InterPro" id="IPR000719">
    <property type="entry name" value="Prot_kinase_dom"/>
</dbReference>
<dbReference type="SUPFAM" id="SSF56112">
    <property type="entry name" value="Protein kinase-like (PK-like)"/>
    <property type="match status" value="1"/>
</dbReference>
<protein>
    <recommendedName>
        <fullName evidence="2">Protein kinase domain-containing protein</fullName>
    </recommendedName>
</protein>
<dbReference type="Gene3D" id="3.30.200.20">
    <property type="entry name" value="Phosphorylase Kinase, domain 1"/>
    <property type="match status" value="1"/>
</dbReference>
<feature type="compositionally biased region" description="Basic residues" evidence="1">
    <location>
        <begin position="1065"/>
        <end position="1076"/>
    </location>
</feature>
<proteinExistence type="predicted"/>
<dbReference type="GeneID" id="63853081"/>
<keyword evidence="4" id="KW-1185">Reference proteome</keyword>
<feature type="compositionally biased region" description="Acidic residues" evidence="1">
    <location>
        <begin position="1198"/>
        <end position="1217"/>
    </location>
</feature>
<sequence length="1217" mass="135296">MAVRPQGHPPIPAEVSAESVIAIVSIHDSEAFNVNLATPFQKTRLSSQRANETSRGIDEGCHIFLHQIEDQPCFTLGRRDGRTSASTIFPTRDVYFPGTQVGKPFLLIPIWDSDIWRLQSTTETIATVNDVPIQASTNRTKKKGQVLPQAVHLKSSTVNRVSFNGLQIDIWLLKSVREVYATKNFEPQMLNHHLQDVSGRAEQWAHDRYILSSEQVSANSFRVVERFTGEVQTVKLFRDAQRGRQLRDEEFLKFGKEKVDASIVQYQQSTEIDNIPAVVTGTHDGFVSYAALQIDIKKQHPGVRFSIATELLRRVFSALDFLHFHGIIHGQVTQESVLLRLKDYAPKAVLLVDYSHSAPFIIGAQAPRDDMVQDGQAAMQVIEDCCDIWQLRKAATKDASNEEFMAKKTTTAQNEYQTVQRAVADFERSGNSRTSEKGKKLLRLLEQKNNLWHRSREDQLHNATRREVGICYKSNIDEMVNDWDKSHPPPKIGEKHFMLLSLGHPWFDQLASQLHHERWDTTPHEVCAKFKELAGAVEQPWQTFEVKKTLTFIQNDAGFDEKCVLAWLAGCCEAFPEWRQALEKECEHCLDPQDGTVTRSDISKLRDALSGNGHLPPPMESTFDRLIAQDSNPSLRIDEIYQISLHVPSRMFNLTQLQRLASADRFVLCVNEGRIRCDNYVEVRGHPKVQGCYVPLSLLSVFAYQLDLTVPHPPDHTPLFPTFDSSDFSQVPSGKIVLARPGLVAFASVTRTGNQCVFFAPRYPKDFETNNVFLPTYFGDMKVLPQLPAGLYEHARPEHWSKFKTAEEIEDAANIGKRRILHPKGPREKLTTKSRTAGRTLSPAYSTNMDVDETAISRVLKQRQQIRSRARPPIKRNTDAQSSNPRTPTAKRHQLSKRASTPPISCASNITTSFLDRAMERMERMAQAPQGTPAEPSLSIPRIPNSSFFQRNGNVNASILPSPPRAPADQNQSFTVASGSFDLADDWIKTEEWLKDMPDDEEEEPLMQGVLGFRFHHSHLQDGSDTEVDSPPGDKSKGKKNGAGKGKKKDGSDTEVDSPPGDKSKGKKNGAGKGKNKSLTAPGLLDGLDTEVDSPPGDKSKGKGNSAGKGTKESVAAPGVATPTPNAKGKEPTPLISPSSSFQRRPNSQPATQPNSLTQLPMAGSSAQPTQSASIPGIQNSPGSAIHSWFQDQADAMGGDEDDDMPDTDVETWGDSD</sequence>
<organism evidence="3 4">
    <name type="scientific">Cucurbitaria berberidis CBS 394.84</name>
    <dbReference type="NCBI Taxonomy" id="1168544"/>
    <lineage>
        <taxon>Eukaryota</taxon>
        <taxon>Fungi</taxon>
        <taxon>Dikarya</taxon>
        <taxon>Ascomycota</taxon>
        <taxon>Pezizomycotina</taxon>
        <taxon>Dothideomycetes</taxon>
        <taxon>Pleosporomycetidae</taxon>
        <taxon>Pleosporales</taxon>
        <taxon>Pleosporineae</taxon>
        <taxon>Cucurbitariaceae</taxon>
        <taxon>Cucurbitaria</taxon>
    </lineage>
</organism>
<name>A0A9P4GTV7_9PLEO</name>
<feature type="compositionally biased region" description="Polar residues" evidence="1">
    <location>
        <begin position="833"/>
        <end position="844"/>
    </location>
</feature>
<dbReference type="AlphaFoldDB" id="A0A9P4GTV7"/>
<feature type="compositionally biased region" description="Basic residues" evidence="1">
    <location>
        <begin position="861"/>
        <end position="874"/>
    </location>
</feature>
<dbReference type="RefSeq" id="XP_040793524.1">
    <property type="nucleotide sequence ID" value="XM_040935830.1"/>
</dbReference>
<dbReference type="EMBL" id="ML976614">
    <property type="protein sequence ID" value="KAF1850961.1"/>
    <property type="molecule type" value="Genomic_DNA"/>
</dbReference>
<feature type="region of interest" description="Disordered" evidence="1">
    <location>
        <begin position="824"/>
        <end position="844"/>
    </location>
</feature>
<feature type="compositionally biased region" description="Polar residues" evidence="1">
    <location>
        <begin position="1136"/>
        <end position="1183"/>
    </location>
</feature>
<dbReference type="InterPro" id="IPR011009">
    <property type="entry name" value="Kinase-like_dom_sf"/>
</dbReference>
<feature type="domain" description="Protein kinase" evidence="2">
    <location>
        <begin position="210"/>
        <end position="507"/>
    </location>
</feature>
<dbReference type="GO" id="GO:0004672">
    <property type="term" value="F:protein kinase activity"/>
    <property type="evidence" value="ECO:0007669"/>
    <property type="project" value="InterPro"/>
</dbReference>
<feature type="region of interest" description="Disordered" evidence="1">
    <location>
        <begin position="861"/>
        <end position="907"/>
    </location>
</feature>
<dbReference type="OrthoDB" id="3793287at2759"/>
<evidence type="ECO:0000256" key="1">
    <source>
        <dbReference type="SAM" id="MobiDB-lite"/>
    </source>
</evidence>
<comment type="caution">
    <text evidence="3">The sequence shown here is derived from an EMBL/GenBank/DDBJ whole genome shotgun (WGS) entry which is preliminary data.</text>
</comment>